<evidence type="ECO:0000313" key="5">
    <source>
        <dbReference type="Proteomes" id="UP000524246"/>
    </source>
</evidence>
<dbReference type="InterPro" id="IPR050595">
    <property type="entry name" value="Bact_response_regulator"/>
</dbReference>
<dbReference type="InterPro" id="IPR011006">
    <property type="entry name" value="CheY-like_superfamily"/>
</dbReference>
<keyword evidence="1 2" id="KW-0597">Phosphoprotein</keyword>
<reference evidence="4 5" key="1">
    <citation type="journal article" date="2020" name="Biotechnol. Biofuels">
        <title>New insights from the biogas microbiome by comprehensive genome-resolved metagenomics of nearly 1600 species originating from multiple anaerobic digesters.</title>
        <authorList>
            <person name="Campanaro S."/>
            <person name="Treu L."/>
            <person name="Rodriguez-R L.M."/>
            <person name="Kovalovszki A."/>
            <person name="Ziels R.M."/>
            <person name="Maus I."/>
            <person name="Zhu X."/>
            <person name="Kougias P.G."/>
            <person name="Basile A."/>
            <person name="Luo G."/>
            <person name="Schluter A."/>
            <person name="Konstantinidis K.T."/>
            <person name="Angelidaki I."/>
        </authorList>
    </citation>
    <scope>NUCLEOTIDE SEQUENCE [LARGE SCALE GENOMIC DNA]</scope>
    <source>
        <strain evidence="4">AS27yjCOA_65</strain>
    </source>
</reference>
<evidence type="ECO:0000256" key="2">
    <source>
        <dbReference type="PROSITE-ProRule" id="PRU00169"/>
    </source>
</evidence>
<comment type="caution">
    <text evidence="4">The sequence shown here is derived from an EMBL/GenBank/DDBJ whole genome shotgun (WGS) entry which is preliminary data.</text>
</comment>
<sequence length="293" mass="33046">MSLFQRKRSVLSISSPLPYDETPVSSSQKIFEILGYLIEDAESFGQSQATLIFTPKQIQYCLRDKEGKKAVGFINECLKNTLQEFVNIAVHASSLKINLLETQEIRNLKIERTDNSTEFHLSWYEGNFIREIQLSQNSTFTSLGTKSEDLPTTSQAKVDKGKRVVRSKVVLIIEDNAAFANVLTRFLARQNIASRIVMTASEALDIIDNESKRPALIVCDVHMPGLTGLDFVRKVRAERKSSKIPVIMLSSDESPDIKIQAINNGADLFISKSEDPRILFAHVNRIISQNKRR</sequence>
<dbReference type="Proteomes" id="UP000524246">
    <property type="component" value="Unassembled WGS sequence"/>
</dbReference>
<dbReference type="EMBL" id="JAAZON010000228">
    <property type="protein sequence ID" value="NMC62581.1"/>
    <property type="molecule type" value="Genomic_DNA"/>
</dbReference>
<dbReference type="GO" id="GO:0000160">
    <property type="term" value="P:phosphorelay signal transduction system"/>
    <property type="evidence" value="ECO:0007669"/>
    <property type="project" value="InterPro"/>
</dbReference>
<protein>
    <submittedName>
        <fullName evidence="4">Response regulator</fullName>
    </submittedName>
</protein>
<accession>A0A7X9FR16</accession>
<dbReference type="InterPro" id="IPR001789">
    <property type="entry name" value="Sig_transdc_resp-reg_receiver"/>
</dbReference>
<dbReference type="Pfam" id="PF00072">
    <property type="entry name" value="Response_reg"/>
    <property type="match status" value="1"/>
</dbReference>
<evidence type="ECO:0000313" key="4">
    <source>
        <dbReference type="EMBL" id="NMC62581.1"/>
    </source>
</evidence>
<dbReference type="SUPFAM" id="SSF52172">
    <property type="entry name" value="CheY-like"/>
    <property type="match status" value="1"/>
</dbReference>
<feature type="domain" description="Response regulatory" evidence="3">
    <location>
        <begin position="169"/>
        <end position="287"/>
    </location>
</feature>
<dbReference type="AlphaFoldDB" id="A0A7X9FR16"/>
<proteinExistence type="predicted"/>
<dbReference type="PANTHER" id="PTHR44591:SF3">
    <property type="entry name" value="RESPONSE REGULATORY DOMAIN-CONTAINING PROTEIN"/>
    <property type="match status" value="1"/>
</dbReference>
<feature type="modified residue" description="4-aspartylphosphate" evidence="2">
    <location>
        <position position="220"/>
    </location>
</feature>
<organism evidence="4 5">
    <name type="scientific">SAR324 cluster bacterium</name>
    <dbReference type="NCBI Taxonomy" id="2024889"/>
    <lineage>
        <taxon>Bacteria</taxon>
        <taxon>Deltaproteobacteria</taxon>
        <taxon>SAR324 cluster</taxon>
    </lineage>
</organism>
<dbReference type="PROSITE" id="PS50110">
    <property type="entry name" value="RESPONSE_REGULATORY"/>
    <property type="match status" value="1"/>
</dbReference>
<dbReference type="Gene3D" id="3.40.50.2300">
    <property type="match status" value="1"/>
</dbReference>
<dbReference type="PANTHER" id="PTHR44591">
    <property type="entry name" value="STRESS RESPONSE REGULATOR PROTEIN 1"/>
    <property type="match status" value="1"/>
</dbReference>
<dbReference type="SMART" id="SM00448">
    <property type="entry name" value="REC"/>
    <property type="match status" value="1"/>
</dbReference>
<dbReference type="CDD" id="cd00156">
    <property type="entry name" value="REC"/>
    <property type="match status" value="1"/>
</dbReference>
<evidence type="ECO:0000259" key="3">
    <source>
        <dbReference type="PROSITE" id="PS50110"/>
    </source>
</evidence>
<gene>
    <name evidence="4" type="ORF">GYA55_05365</name>
</gene>
<name>A0A7X9FR16_9DELT</name>
<evidence type="ECO:0000256" key="1">
    <source>
        <dbReference type="ARBA" id="ARBA00022553"/>
    </source>
</evidence>